<reference evidence="1" key="1">
    <citation type="submission" date="2022-04" db="EMBL/GenBank/DDBJ databases">
        <title>Jade perch genome.</title>
        <authorList>
            <person name="Chao B."/>
        </authorList>
    </citation>
    <scope>NUCLEOTIDE SEQUENCE</scope>
    <source>
        <strain evidence="1">CB-2022</strain>
    </source>
</reference>
<name>A0ACB8WC89_9TELE</name>
<evidence type="ECO:0000313" key="1">
    <source>
        <dbReference type="EMBL" id="KAI3365199.1"/>
    </source>
</evidence>
<dbReference type="EMBL" id="CM041542">
    <property type="protein sequence ID" value="KAI3365199.1"/>
    <property type="molecule type" value="Genomic_DNA"/>
</dbReference>
<sequence length="945" mass="104951">MFPGPDTDVKTPVLVLDDDLSVANDRYSLWKLGITHVVNVAHGRMHCQGSHDFYGSTVDYYGVPADDSPSFDLSHYFFPSSEYIQNALDTAGARVFVHCAVGVSRSASLVLAYLMIHHHLTLLEAINKPIDPRRGGFGLKMSALKDKRKEYLTVKDLQKVLDSCKLHLNEIDEVWPKIYIGNVAVAQNKAALLKLGITHVLNAAHSKRGSIGNQSFYGNAFVYCGIPADDSTYFDLDVYFQTAADFIHKALKSPDGKVLVHCIMGMSRSSTLVLAYLMIYRHLPLKRALQQLIQKRAIYPNRNFLALLLDLDLQLTRKKKTCQILLYRQSYVPKIMTSISGTRASVRQVVKAAVEHPDMPRGLSCLASPEGADGTYNTPSASELQRLMWTKKGTSSHLDEVQPRIYIGDMYAAKDKRTLQAHHITHVLNAADGKFSVNTGPSFYRDTKITYHGVEAFDMPSFNLSPFFYPAANFIKNALSSPTGKVFVHCAMGLSRSSTLVLAYLMIHEGMTLVDAIKAVSANRNISPNNGFLEQLRELDMKLHCQGCRYEPRGGARVSDTTHLRSAQPSAEEQTPHWSCQRGLARPLYRRRGHSSAQGPVGGSGNNTLCVVNAADGPQHIDTGPLFYKDTNIQYHGVEAPDSKDFDLSPFFAETADFIQGALKKGKVLVHCARGISRSATLVLAFLMIKERLTLKQAVEVDGFTTSCQDDKNKIFQQENGGLQSRANKSCVKGSHGEKMASHKSKTGTKINVTKAAEEPSPEDEYVTPGGYELEKILNHGSVAYTHVNEVWPNVYIGDEQTAKDKHKLKSLGITHVLNAAEGTWNSVDTGAGYYSDMDIVYYGVVAEDVTTFDLSQYFVSASRFIEETLSNPQNKLLVHCVMGRSRSATLFLAYLMICENMTVVDAIEHVKKRRRIIPNWGFLKQLRELDMQLQEKRGGSTELS</sequence>
<dbReference type="Proteomes" id="UP000831701">
    <property type="component" value="Chromosome 12"/>
</dbReference>
<evidence type="ECO:0000313" key="2">
    <source>
        <dbReference type="Proteomes" id="UP000831701"/>
    </source>
</evidence>
<organism evidence="1 2">
    <name type="scientific">Scortum barcoo</name>
    <name type="common">barcoo grunter</name>
    <dbReference type="NCBI Taxonomy" id="214431"/>
    <lineage>
        <taxon>Eukaryota</taxon>
        <taxon>Metazoa</taxon>
        <taxon>Chordata</taxon>
        <taxon>Craniata</taxon>
        <taxon>Vertebrata</taxon>
        <taxon>Euteleostomi</taxon>
        <taxon>Actinopterygii</taxon>
        <taxon>Neopterygii</taxon>
        <taxon>Teleostei</taxon>
        <taxon>Neoteleostei</taxon>
        <taxon>Acanthomorphata</taxon>
        <taxon>Eupercaria</taxon>
        <taxon>Centrarchiformes</taxon>
        <taxon>Terapontoidei</taxon>
        <taxon>Terapontidae</taxon>
        <taxon>Scortum</taxon>
    </lineage>
</organism>
<proteinExistence type="predicted"/>
<accession>A0ACB8WC89</accession>
<keyword evidence="2" id="KW-1185">Reference proteome</keyword>
<comment type="caution">
    <text evidence="1">The sequence shown here is derived from an EMBL/GenBank/DDBJ whole genome shotgun (WGS) entry which is preliminary data.</text>
</comment>
<protein>
    <submittedName>
        <fullName evidence="1">Uncharacterized protein</fullName>
    </submittedName>
</protein>
<gene>
    <name evidence="1" type="ORF">L3Q82_010297</name>
</gene>